<name>A0A1W6L405_9BURK</name>
<evidence type="ECO:0000313" key="2">
    <source>
        <dbReference type="Proteomes" id="UP000193427"/>
    </source>
</evidence>
<protein>
    <submittedName>
        <fullName evidence="1">Uncharacterized protein</fullName>
    </submittedName>
</protein>
<dbReference type="AlphaFoldDB" id="A0A1W6L405"/>
<accession>A0A1W6L405</accession>
<proteinExistence type="predicted"/>
<dbReference type="RefSeq" id="WP_085749274.1">
    <property type="nucleotide sequence ID" value="NZ_BSPR01000002.1"/>
</dbReference>
<reference evidence="1 2" key="1">
    <citation type="submission" date="2016-04" db="EMBL/GenBank/DDBJ databases">
        <title>Complete genome sequence of natural rubber-degrading, novel Gram-negative bacterium, Rhizobacter gummiphilus strain NS21.</title>
        <authorList>
            <person name="Tabata M."/>
            <person name="Kasai D."/>
            <person name="Fukuda M."/>
        </authorList>
    </citation>
    <scope>NUCLEOTIDE SEQUENCE [LARGE SCALE GENOMIC DNA]</scope>
    <source>
        <strain evidence="1 2">NS21</strain>
    </source>
</reference>
<dbReference type="EMBL" id="CP015118">
    <property type="protein sequence ID" value="ARN19039.1"/>
    <property type="molecule type" value="Genomic_DNA"/>
</dbReference>
<evidence type="ECO:0000313" key="1">
    <source>
        <dbReference type="EMBL" id="ARN19039.1"/>
    </source>
</evidence>
<keyword evidence="2" id="KW-1185">Reference proteome</keyword>
<dbReference type="Proteomes" id="UP000193427">
    <property type="component" value="Chromosome"/>
</dbReference>
<gene>
    <name evidence="1" type="ORF">A4W93_03390</name>
</gene>
<organism evidence="1 2">
    <name type="scientific">Piscinibacter gummiphilus</name>
    <dbReference type="NCBI Taxonomy" id="946333"/>
    <lineage>
        <taxon>Bacteria</taxon>
        <taxon>Pseudomonadati</taxon>
        <taxon>Pseudomonadota</taxon>
        <taxon>Betaproteobacteria</taxon>
        <taxon>Burkholderiales</taxon>
        <taxon>Sphaerotilaceae</taxon>
        <taxon>Piscinibacter</taxon>
    </lineage>
</organism>
<sequence>MTQGFAVGDFQVSAHESVSATGREPERVISISRLQFGRDFAVTARDGWVSAAVQALRQGHFGRP</sequence>
<dbReference type="KEGG" id="rgu:A4W93_03390"/>